<dbReference type="PROSITE" id="PS51733">
    <property type="entry name" value="BPL_LPL_CATALYTIC"/>
    <property type="match status" value="1"/>
</dbReference>
<proteinExistence type="predicted"/>
<feature type="domain" description="BPL/LPL catalytic" evidence="1">
    <location>
        <begin position="27"/>
        <end position="221"/>
    </location>
</feature>
<evidence type="ECO:0000313" key="5">
    <source>
        <dbReference type="Proteomes" id="UP000326207"/>
    </source>
</evidence>
<dbReference type="InterPro" id="IPR045864">
    <property type="entry name" value="aa-tRNA-synth_II/BPL/LPL"/>
</dbReference>
<dbReference type="EMBL" id="QMDY01000004">
    <property type="protein sequence ID" value="KAB7517697.1"/>
    <property type="molecule type" value="Genomic_DNA"/>
</dbReference>
<dbReference type="Gene3D" id="3.30.930.10">
    <property type="entry name" value="Bira Bifunctional Protein, Domain 2"/>
    <property type="match status" value="1"/>
</dbReference>
<evidence type="ECO:0000313" key="7">
    <source>
        <dbReference type="Proteomes" id="UP000326865"/>
    </source>
</evidence>
<evidence type="ECO:0000313" key="4">
    <source>
        <dbReference type="EMBL" id="KAB7517697.1"/>
    </source>
</evidence>
<keyword evidence="7" id="KW-1185">Reference proteome</keyword>
<dbReference type="AlphaFoldDB" id="A0A5N5UCB8"/>
<dbReference type="Proteomes" id="UP000326302">
    <property type="component" value="Unassembled WGS sequence"/>
</dbReference>
<reference evidence="5 6" key="1">
    <citation type="submission" date="2019-10" db="EMBL/GenBank/DDBJ databases">
        <title>Unraveling microbial dark matter from salterns through culturing: the case of the genus Halosegnis.</title>
        <authorList>
            <person name="Duran-Viseras A."/>
            <person name="Andrei A.-S."/>
            <person name="Vera-Gargallo B."/>
            <person name="Ghai R."/>
            <person name="Sanchez-Porro C."/>
            <person name="Ventosa A."/>
        </authorList>
    </citation>
    <scope>NUCLEOTIDE SEQUENCE [LARGE SCALE GENOMIC DNA]</scope>
    <source>
        <strain evidence="2 6">F17-44</strain>
        <strain evidence="3 7">F18-79</strain>
        <strain evidence="4 5">F19-13</strain>
    </source>
</reference>
<comment type="caution">
    <text evidence="3">The sequence shown here is derived from an EMBL/GenBank/DDBJ whole genome shotgun (WGS) entry which is preliminary data.</text>
</comment>
<name>A0A5N5UCB8_9EURY</name>
<sequence>MRIVRGRAADIDADRAVTAALRADVASDGEGAVRAWRPHRQLAFGRRDTREDGYEQARAAARDHCYPPHERDVGGRAVAYTGSTVAFLRLEPLDDLRVGMDDRYDAAIADVQRALETVGVTAERGEPPDAFCPGQHSLSADGKIVGLAQRVSKGVAQTAGIAVVRDHEQIAAVLTEVYDALGVAFDPGSVGSVTRAGGDGDPDRVARALESALVGDRDATVEHLR</sequence>
<dbReference type="RefSeq" id="WP_152120263.1">
    <property type="nucleotide sequence ID" value="NZ_QJOW01000003.1"/>
</dbReference>
<accession>A0A5N5UHH1</accession>
<dbReference type="Proteomes" id="UP000326865">
    <property type="component" value="Unassembled WGS sequence"/>
</dbReference>
<dbReference type="GO" id="GO:0016874">
    <property type="term" value="F:ligase activity"/>
    <property type="evidence" value="ECO:0007669"/>
    <property type="project" value="UniProtKB-KW"/>
</dbReference>
<accession>A0A5N5UBK7</accession>
<keyword evidence="3" id="KW-0436">Ligase</keyword>
<dbReference type="EMBL" id="QJOW01000003">
    <property type="protein sequence ID" value="KAB7515261.1"/>
    <property type="molecule type" value="Genomic_DNA"/>
</dbReference>
<dbReference type="InterPro" id="IPR004143">
    <property type="entry name" value="BPL_LPL_catalytic"/>
</dbReference>
<evidence type="ECO:0000313" key="2">
    <source>
        <dbReference type="EMBL" id="KAB7515261.1"/>
    </source>
</evidence>
<dbReference type="OrthoDB" id="192160at2157"/>
<dbReference type="EMBL" id="QKKZ01000001">
    <property type="protein sequence ID" value="KAB7516315.1"/>
    <property type="molecule type" value="Genomic_DNA"/>
</dbReference>
<protein>
    <submittedName>
        <fullName evidence="3">Lipoate--protein ligase family protein</fullName>
    </submittedName>
</protein>
<dbReference type="Proteomes" id="UP000326207">
    <property type="component" value="Unassembled WGS sequence"/>
</dbReference>
<dbReference type="Pfam" id="PF21948">
    <property type="entry name" value="LplA-B_cat"/>
    <property type="match status" value="1"/>
</dbReference>
<evidence type="ECO:0000259" key="1">
    <source>
        <dbReference type="PROSITE" id="PS51733"/>
    </source>
</evidence>
<organism evidence="3 7">
    <name type="scientific">Halosegnis rubeus</name>
    <dbReference type="NCBI Taxonomy" id="2212850"/>
    <lineage>
        <taxon>Archaea</taxon>
        <taxon>Methanobacteriati</taxon>
        <taxon>Methanobacteriota</taxon>
        <taxon>Stenosarchaea group</taxon>
        <taxon>Halobacteria</taxon>
        <taxon>Halobacteriales</taxon>
        <taxon>Natronomonadaceae</taxon>
        <taxon>Halosegnis</taxon>
    </lineage>
</organism>
<evidence type="ECO:0000313" key="3">
    <source>
        <dbReference type="EMBL" id="KAB7516315.1"/>
    </source>
</evidence>
<dbReference type="SUPFAM" id="SSF55681">
    <property type="entry name" value="Class II aaRS and biotin synthetases"/>
    <property type="match status" value="1"/>
</dbReference>
<evidence type="ECO:0000313" key="6">
    <source>
        <dbReference type="Proteomes" id="UP000326302"/>
    </source>
</evidence>
<gene>
    <name evidence="3" type="ORF">DM867_04080</name>
    <name evidence="2" type="ORF">DMP03_08460</name>
    <name evidence="4" type="ORF">DP108_09040</name>
</gene>
<accession>A0A5N5UCB8</accession>